<evidence type="ECO:0000313" key="1">
    <source>
        <dbReference type="EMBL" id="OIQ83592.1"/>
    </source>
</evidence>
<gene>
    <name evidence="1" type="ORF">GALL_346040</name>
</gene>
<protein>
    <submittedName>
        <fullName evidence="1">Uncharacterized protein</fullName>
    </submittedName>
</protein>
<comment type="caution">
    <text evidence="1">The sequence shown here is derived from an EMBL/GenBank/DDBJ whole genome shotgun (WGS) entry which is preliminary data.</text>
</comment>
<reference evidence="1" key="1">
    <citation type="submission" date="2016-10" db="EMBL/GenBank/DDBJ databases">
        <title>Sequence of Gallionella enrichment culture.</title>
        <authorList>
            <person name="Poehlein A."/>
            <person name="Muehling M."/>
            <person name="Daniel R."/>
        </authorList>
    </citation>
    <scope>NUCLEOTIDE SEQUENCE</scope>
</reference>
<name>A0A1J5QJD3_9ZZZZ</name>
<proteinExistence type="predicted"/>
<sequence>MFSIRSTRLTVAAVAAFVGIASVPAFADPLISASEAKLPNDSSVLGATRGITRGPTIRPELPSGTIAAGKPFDFHILFQAHGGATVEPSSVRVTYLKSPHVDLTPRLKPYITAQGIDMTKAEIPAGVHELRVQVQDSDGHTGSAVVTLDAAR</sequence>
<accession>A0A1J5QJD3</accession>
<organism evidence="1">
    <name type="scientific">mine drainage metagenome</name>
    <dbReference type="NCBI Taxonomy" id="410659"/>
    <lineage>
        <taxon>unclassified sequences</taxon>
        <taxon>metagenomes</taxon>
        <taxon>ecological metagenomes</taxon>
    </lineage>
</organism>
<dbReference type="AlphaFoldDB" id="A0A1J5QJD3"/>
<dbReference type="EMBL" id="MLJW01000689">
    <property type="protein sequence ID" value="OIQ83592.1"/>
    <property type="molecule type" value="Genomic_DNA"/>
</dbReference>